<gene>
    <name evidence="4" type="ORF">KBO27_12440</name>
</gene>
<name>A0ABS5DEN6_9PSEU</name>
<keyword evidence="5" id="KW-1185">Reference proteome</keyword>
<comment type="caution">
    <text evidence="4">The sequence shown here is derived from an EMBL/GenBank/DDBJ whole genome shotgun (WGS) entry which is preliminary data.</text>
</comment>
<keyword evidence="1" id="KW-0238">DNA-binding</keyword>
<dbReference type="InterPro" id="IPR010095">
    <property type="entry name" value="Cas12f1-like_TNB"/>
</dbReference>
<evidence type="ECO:0000259" key="3">
    <source>
        <dbReference type="Pfam" id="PF07282"/>
    </source>
</evidence>
<dbReference type="RefSeq" id="WP_210970138.1">
    <property type="nucleotide sequence ID" value="NZ_JAGPXE010000004.1"/>
</dbReference>
<dbReference type="Pfam" id="PF07282">
    <property type="entry name" value="Cas12f1-like_TNB"/>
    <property type="match status" value="1"/>
</dbReference>
<organism evidence="4 5">
    <name type="scientific">Saccharopolyspora endophytica</name>
    <dbReference type="NCBI Taxonomy" id="543886"/>
    <lineage>
        <taxon>Bacteria</taxon>
        <taxon>Bacillati</taxon>
        <taxon>Actinomycetota</taxon>
        <taxon>Actinomycetes</taxon>
        <taxon>Pseudonocardiales</taxon>
        <taxon>Pseudonocardiaceae</taxon>
        <taxon>Saccharopolyspora</taxon>
    </lineage>
</organism>
<evidence type="ECO:0000313" key="5">
    <source>
        <dbReference type="Proteomes" id="UP000674084"/>
    </source>
</evidence>
<feature type="domain" description="Cas12f1-like TNB" evidence="3">
    <location>
        <begin position="125"/>
        <end position="186"/>
    </location>
</feature>
<sequence>MTTPQVAAGKVRYLYRLRVSKTAEHRLRAQYGEKALKGLAHYQRQMARRHHPKSKKQTNGYRKAQRLAAKKCKKVARQRQDTARKWAKKVVTGHDGIAVEDFKPKFLTRTTMARKAADAAIGATKEALIEQARKHCRDLRLVDPKNTTMDRGKCHARAKHRLPLSERTYTCTACGHVSPRDKNSALVMVHRAGFDPVDADGRRPGSRPAWPGSLSQKSPSITRGRIQVSELI</sequence>
<accession>A0ABS5DEN6</accession>
<protein>
    <submittedName>
        <fullName evidence="4">Transposase</fullName>
    </submittedName>
</protein>
<proteinExistence type="predicted"/>
<evidence type="ECO:0000256" key="1">
    <source>
        <dbReference type="ARBA" id="ARBA00023125"/>
    </source>
</evidence>
<dbReference type="Proteomes" id="UP000674084">
    <property type="component" value="Unassembled WGS sequence"/>
</dbReference>
<evidence type="ECO:0000256" key="2">
    <source>
        <dbReference type="SAM" id="MobiDB-lite"/>
    </source>
</evidence>
<dbReference type="EMBL" id="JAGPXE010000004">
    <property type="protein sequence ID" value="MBQ0924758.1"/>
    <property type="molecule type" value="Genomic_DNA"/>
</dbReference>
<feature type="region of interest" description="Disordered" evidence="2">
    <location>
        <begin position="195"/>
        <end position="223"/>
    </location>
</feature>
<evidence type="ECO:0000313" key="4">
    <source>
        <dbReference type="EMBL" id="MBQ0924758.1"/>
    </source>
</evidence>
<reference evidence="4 5" key="1">
    <citation type="submission" date="2021-04" db="EMBL/GenBank/DDBJ databases">
        <title>Whole-genome sequencing of Saccharopolyspora endophytica KCTC 19397.</title>
        <authorList>
            <person name="Ay H."/>
            <person name="Saygin H."/>
            <person name="Sahin N."/>
        </authorList>
    </citation>
    <scope>NUCLEOTIDE SEQUENCE [LARGE SCALE GENOMIC DNA]</scope>
    <source>
        <strain evidence="4 5">KCTC 19397</strain>
    </source>
</reference>